<dbReference type="InterPro" id="IPR018627">
    <property type="entry name" value="ELP6"/>
</dbReference>
<dbReference type="GO" id="GO:0002098">
    <property type="term" value="P:tRNA wobble uridine modification"/>
    <property type="evidence" value="ECO:0007669"/>
    <property type="project" value="InterPro"/>
</dbReference>
<evidence type="ECO:0000256" key="1">
    <source>
        <dbReference type="ARBA" id="ARBA00005043"/>
    </source>
</evidence>
<dbReference type="Proteomes" id="UP001152885">
    <property type="component" value="Unassembled WGS sequence"/>
</dbReference>
<evidence type="ECO:0008006" key="5">
    <source>
        <dbReference type="Google" id="ProtNLM"/>
    </source>
</evidence>
<organism evidence="3 4">
    <name type="scientific">Candida verbasci</name>
    <dbReference type="NCBI Taxonomy" id="1227364"/>
    <lineage>
        <taxon>Eukaryota</taxon>
        <taxon>Fungi</taxon>
        <taxon>Dikarya</taxon>
        <taxon>Ascomycota</taxon>
        <taxon>Saccharomycotina</taxon>
        <taxon>Pichiomycetes</taxon>
        <taxon>Debaryomycetaceae</taxon>
        <taxon>Candida/Lodderomyces clade</taxon>
        <taxon>Candida</taxon>
    </lineage>
</organism>
<dbReference type="OrthoDB" id="9995306at2759"/>
<accession>A0A9W4XMP7</accession>
<dbReference type="EMBL" id="CANTUO010000004">
    <property type="protein sequence ID" value="CAI5759560.1"/>
    <property type="molecule type" value="Genomic_DNA"/>
</dbReference>
<dbReference type="PANTHER" id="PTHR16184:SF6">
    <property type="entry name" value="ELONGATOR COMPLEX PROTEIN 6"/>
    <property type="match status" value="1"/>
</dbReference>
<keyword evidence="4" id="KW-1185">Reference proteome</keyword>
<dbReference type="InterPro" id="IPR027417">
    <property type="entry name" value="P-loop_NTPase"/>
</dbReference>
<comment type="caution">
    <text evidence="3">The sequence shown here is derived from an EMBL/GenBank/DDBJ whole genome shotgun (WGS) entry which is preliminary data.</text>
</comment>
<evidence type="ECO:0000313" key="4">
    <source>
        <dbReference type="Proteomes" id="UP001152885"/>
    </source>
</evidence>
<comment type="similarity">
    <text evidence="2">Belongs to the ELP6 family.</text>
</comment>
<dbReference type="PANTHER" id="PTHR16184">
    <property type="entry name" value="ELONGATOR COMPLEX PROTEIN 6"/>
    <property type="match status" value="1"/>
</dbReference>
<dbReference type="AlphaFoldDB" id="A0A9W4XMP7"/>
<dbReference type="GO" id="GO:0033588">
    <property type="term" value="C:elongator holoenzyme complex"/>
    <property type="evidence" value="ECO:0007669"/>
    <property type="project" value="InterPro"/>
</dbReference>
<dbReference type="CDD" id="cd19495">
    <property type="entry name" value="Elp6"/>
    <property type="match status" value="1"/>
</dbReference>
<proteinExistence type="inferred from homology"/>
<dbReference type="Gene3D" id="3.40.50.300">
    <property type="entry name" value="P-loop containing nucleotide triphosphate hydrolases"/>
    <property type="match status" value="1"/>
</dbReference>
<sequence>MTSNPNQDLTFFKPNSIISDDIINSNNAYLSVITNTQGVLSNWLINSLIENSLQGTANLINRDLTKKQLNRTKVTYISFTNNKEFYVKNLKRNGIDVNFNQNFEFIDYFTNLFINKIKTDEDIPKLFDMKLDPKTVLFVENPEILLYSTNLSSNRLLSHILSLSKQCAQTFIIASKDLIDMENTTNDPQDLGFKLHDFLTKLYHRSIMNINLQPLKTGRAKDITGSLTVSKGSIPSNDLIEKEYVYNITKDGNLKIYYR</sequence>
<protein>
    <recommendedName>
        <fullName evidence="5">Elongator complex protein 6</fullName>
    </recommendedName>
</protein>
<evidence type="ECO:0000313" key="3">
    <source>
        <dbReference type="EMBL" id="CAI5759560.1"/>
    </source>
</evidence>
<reference evidence="3" key="1">
    <citation type="submission" date="2022-12" db="EMBL/GenBank/DDBJ databases">
        <authorList>
            <person name="Brejova B."/>
        </authorList>
    </citation>
    <scope>NUCLEOTIDE SEQUENCE</scope>
</reference>
<evidence type="ECO:0000256" key="2">
    <source>
        <dbReference type="ARBA" id="ARBA00008837"/>
    </source>
</evidence>
<comment type="pathway">
    <text evidence="1">tRNA modification; 5-methoxycarbonylmethyl-2-thiouridine-tRNA biosynthesis.</text>
</comment>
<name>A0A9W4XMP7_9ASCO</name>
<gene>
    <name evidence="3" type="ORF">CANVERA_P4071</name>
</gene>